<evidence type="ECO:0000313" key="3">
    <source>
        <dbReference type="Proteomes" id="UP001147747"/>
    </source>
</evidence>
<proteinExistence type="predicted"/>
<sequence>MCERKMSEQGSDLDSVSQKKATEEASIVWTYSKVLILMQILRWWVEKKVPASQMGIFLVEVLYQTDAHMNNRVTRLVDSGETYGNVAKAVLQYYQIRDERFRPLWTKLLPGDPDLRPELEHAPLNGNDFSERHSKRPGISQIHEELILFAPKPVRRVRWPFWPSDAELESAPDYQRRCKNNIFKGDDYSDGTINDYGRVVTGQTIITDEEPLFVNMTAEVINPQDNPLPDDADNTGKDIRTAG</sequence>
<dbReference type="AlphaFoldDB" id="A0A9X0BDP8"/>
<name>A0A9X0BDP8_9EURO</name>
<evidence type="ECO:0000256" key="1">
    <source>
        <dbReference type="SAM" id="MobiDB-lite"/>
    </source>
</evidence>
<comment type="caution">
    <text evidence="2">The sequence shown here is derived from an EMBL/GenBank/DDBJ whole genome shotgun (WGS) entry which is preliminary data.</text>
</comment>
<reference evidence="2" key="2">
    <citation type="journal article" date="2023" name="IMA Fungus">
        <title>Comparative genomic study of the Penicillium genus elucidates a diverse pangenome and 15 lateral gene transfer events.</title>
        <authorList>
            <person name="Petersen C."/>
            <person name="Sorensen T."/>
            <person name="Nielsen M.R."/>
            <person name="Sondergaard T.E."/>
            <person name="Sorensen J.L."/>
            <person name="Fitzpatrick D.A."/>
            <person name="Frisvad J.C."/>
            <person name="Nielsen K.L."/>
        </authorList>
    </citation>
    <scope>NUCLEOTIDE SEQUENCE</scope>
    <source>
        <strain evidence="2">IBT 29677</strain>
    </source>
</reference>
<feature type="compositionally biased region" description="Basic and acidic residues" evidence="1">
    <location>
        <begin position="234"/>
        <end position="243"/>
    </location>
</feature>
<dbReference type="OrthoDB" id="4347872at2759"/>
<feature type="region of interest" description="Disordered" evidence="1">
    <location>
        <begin position="222"/>
        <end position="243"/>
    </location>
</feature>
<dbReference type="Proteomes" id="UP001147747">
    <property type="component" value="Unassembled WGS sequence"/>
</dbReference>
<dbReference type="GeneID" id="81366472"/>
<protein>
    <submittedName>
        <fullName evidence="2">Uncharacterized protein</fullName>
    </submittedName>
</protein>
<dbReference type="EMBL" id="JAPZBU010000004">
    <property type="protein sequence ID" value="KAJ5408972.1"/>
    <property type="molecule type" value="Genomic_DNA"/>
</dbReference>
<gene>
    <name evidence="2" type="ORF">N7509_002855</name>
</gene>
<accession>A0A9X0BDP8</accession>
<evidence type="ECO:0000313" key="2">
    <source>
        <dbReference type="EMBL" id="KAJ5408972.1"/>
    </source>
</evidence>
<organism evidence="2 3">
    <name type="scientific">Penicillium cosmopolitanum</name>
    <dbReference type="NCBI Taxonomy" id="1131564"/>
    <lineage>
        <taxon>Eukaryota</taxon>
        <taxon>Fungi</taxon>
        <taxon>Dikarya</taxon>
        <taxon>Ascomycota</taxon>
        <taxon>Pezizomycotina</taxon>
        <taxon>Eurotiomycetes</taxon>
        <taxon>Eurotiomycetidae</taxon>
        <taxon>Eurotiales</taxon>
        <taxon>Aspergillaceae</taxon>
        <taxon>Penicillium</taxon>
    </lineage>
</organism>
<reference evidence="2" key="1">
    <citation type="submission" date="2022-12" db="EMBL/GenBank/DDBJ databases">
        <authorList>
            <person name="Petersen C."/>
        </authorList>
    </citation>
    <scope>NUCLEOTIDE SEQUENCE</scope>
    <source>
        <strain evidence="2">IBT 29677</strain>
    </source>
</reference>
<dbReference type="RefSeq" id="XP_056493287.1">
    <property type="nucleotide sequence ID" value="XM_056627492.1"/>
</dbReference>
<keyword evidence="3" id="KW-1185">Reference proteome</keyword>